<dbReference type="Gene3D" id="3.40.50.2300">
    <property type="match status" value="1"/>
</dbReference>
<evidence type="ECO:0000313" key="4">
    <source>
        <dbReference type="EMBL" id="GGL11759.1"/>
    </source>
</evidence>
<evidence type="ECO:0000259" key="3">
    <source>
        <dbReference type="PROSITE" id="PS50110"/>
    </source>
</evidence>
<dbReference type="PANTHER" id="PTHR43156:SF2">
    <property type="entry name" value="STAGE II SPORULATION PROTEIN E"/>
    <property type="match status" value="1"/>
</dbReference>
<dbReference type="Pfam" id="PF07228">
    <property type="entry name" value="SpoIIE"/>
    <property type="match status" value="1"/>
</dbReference>
<organism evidence="4 5">
    <name type="scientific">Mangrovihabitans endophyticus</name>
    <dbReference type="NCBI Taxonomy" id="1751298"/>
    <lineage>
        <taxon>Bacteria</taxon>
        <taxon>Bacillati</taxon>
        <taxon>Actinomycetota</taxon>
        <taxon>Actinomycetes</taxon>
        <taxon>Micromonosporales</taxon>
        <taxon>Micromonosporaceae</taxon>
        <taxon>Mangrovihabitans</taxon>
    </lineage>
</organism>
<dbReference type="GO" id="GO:0000160">
    <property type="term" value="P:phosphorelay signal transduction system"/>
    <property type="evidence" value="ECO:0007669"/>
    <property type="project" value="InterPro"/>
</dbReference>
<dbReference type="Proteomes" id="UP000656042">
    <property type="component" value="Unassembled WGS sequence"/>
</dbReference>
<dbReference type="InterPro" id="IPR052016">
    <property type="entry name" value="Bact_Sigma-Reg"/>
</dbReference>
<dbReference type="InterPro" id="IPR001789">
    <property type="entry name" value="Sig_transdc_resp-reg_receiver"/>
</dbReference>
<dbReference type="Gene3D" id="3.60.40.10">
    <property type="entry name" value="PPM-type phosphatase domain"/>
    <property type="match status" value="1"/>
</dbReference>
<dbReference type="CDD" id="cd00156">
    <property type="entry name" value="REC"/>
    <property type="match status" value="1"/>
</dbReference>
<dbReference type="SMART" id="SM00331">
    <property type="entry name" value="PP2C_SIG"/>
    <property type="match status" value="1"/>
</dbReference>
<dbReference type="GO" id="GO:0016791">
    <property type="term" value="F:phosphatase activity"/>
    <property type="evidence" value="ECO:0007669"/>
    <property type="project" value="TreeGrafter"/>
</dbReference>
<name>A0A8J3C3E2_9ACTN</name>
<evidence type="ECO:0000256" key="1">
    <source>
        <dbReference type="ARBA" id="ARBA00022801"/>
    </source>
</evidence>
<feature type="domain" description="Response regulatory" evidence="3">
    <location>
        <begin position="17"/>
        <end position="131"/>
    </location>
</feature>
<accession>A0A8J3C3E2</accession>
<dbReference type="EMBL" id="BMMX01000037">
    <property type="protein sequence ID" value="GGL11759.1"/>
    <property type="molecule type" value="Genomic_DNA"/>
</dbReference>
<dbReference type="InterPro" id="IPR001932">
    <property type="entry name" value="PPM-type_phosphatase-like_dom"/>
</dbReference>
<proteinExistence type="predicted"/>
<evidence type="ECO:0000256" key="2">
    <source>
        <dbReference type="PROSITE-ProRule" id="PRU00169"/>
    </source>
</evidence>
<dbReference type="InterPro" id="IPR011006">
    <property type="entry name" value="CheY-like_superfamily"/>
</dbReference>
<reference evidence="4" key="2">
    <citation type="submission" date="2020-09" db="EMBL/GenBank/DDBJ databases">
        <authorList>
            <person name="Sun Q."/>
            <person name="Zhou Y."/>
        </authorList>
    </citation>
    <scope>NUCLEOTIDE SEQUENCE</scope>
    <source>
        <strain evidence="4">CGMCC 4.7299</strain>
    </source>
</reference>
<dbReference type="PANTHER" id="PTHR43156">
    <property type="entry name" value="STAGE II SPORULATION PROTEIN E-RELATED"/>
    <property type="match status" value="1"/>
</dbReference>
<gene>
    <name evidence="4" type="ORF">GCM10012284_53110</name>
</gene>
<dbReference type="SUPFAM" id="SSF52172">
    <property type="entry name" value="CheY-like"/>
    <property type="match status" value="1"/>
</dbReference>
<keyword evidence="1" id="KW-0378">Hydrolase</keyword>
<protein>
    <submittedName>
        <fullName evidence="4">Fused response regulator/phosphatase</fullName>
    </submittedName>
</protein>
<keyword evidence="5" id="KW-1185">Reference proteome</keyword>
<reference evidence="4" key="1">
    <citation type="journal article" date="2014" name="Int. J. Syst. Evol. Microbiol.">
        <title>Complete genome sequence of Corynebacterium casei LMG S-19264T (=DSM 44701T), isolated from a smear-ripened cheese.</title>
        <authorList>
            <consortium name="US DOE Joint Genome Institute (JGI-PGF)"/>
            <person name="Walter F."/>
            <person name="Albersmeier A."/>
            <person name="Kalinowski J."/>
            <person name="Ruckert C."/>
        </authorList>
    </citation>
    <scope>NUCLEOTIDE SEQUENCE</scope>
    <source>
        <strain evidence="4">CGMCC 4.7299</strain>
    </source>
</reference>
<dbReference type="Pfam" id="PF00072">
    <property type="entry name" value="Response_reg"/>
    <property type="match status" value="1"/>
</dbReference>
<dbReference type="AlphaFoldDB" id="A0A8J3C3E2"/>
<dbReference type="InterPro" id="IPR036457">
    <property type="entry name" value="PPM-type-like_dom_sf"/>
</dbReference>
<keyword evidence="2" id="KW-0597">Phosphoprotein</keyword>
<evidence type="ECO:0000313" key="5">
    <source>
        <dbReference type="Proteomes" id="UP000656042"/>
    </source>
</evidence>
<comment type="caution">
    <text evidence="4">The sequence shown here is derived from an EMBL/GenBank/DDBJ whole genome shotgun (WGS) entry which is preliminary data.</text>
</comment>
<feature type="modified residue" description="4-aspartylphosphate" evidence="2">
    <location>
        <position position="66"/>
    </location>
</feature>
<dbReference type="PROSITE" id="PS50110">
    <property type="entry name" value="RESPONSE_REGULATORY"/>
    <property type="match status" value="1"/>
</dbReference>
<sequence length="392" mass="41832">MPTRHADGADQLSAGYTLLLIEDDPGDALLVREYLTDSDRAARLDVAPTLTQALRSELVPDVVLLDLHLPDGHGLGALQQVLDRWPQTAVLVLTGLDDAATATTAVAAGAQDYLVKGQIDDTVLGRTIRYAIHRKRAQNAEQGLRDSRLLANENVRLQRGLLPKPILADPAVRLVSRYVPGRQRALLGGDFYDVVQTADGAVHAVIGDVCGSGPDEAAMGVALRVGWRTLTLAGVPKTERMRLLEDVLVAERPHDGMFATVLGARLDPQRGQVVVTSAGHPPPLIVTRDGAQPVDVRGGLSLGMFPGRGRWHETTIAVPPGAGLLLYTDGAFEGFAADGTRLGEDRFIELATRLATIGDPVAYIDALLAAVQQNDGRHNDDTALLYITHAGP</sequence>
<dbReference type="SMART" id="SM00448">
    <property type="entry name" value="REC"/>
    <property type="match status" value="1"/>
</dbReference>